<proteinExistence type="predicted"/>
<name>M7B1Z0_CHEMY</name>
<keyword evidence="3" id="KW-1185">Reference proteome</keyword>
<dbReference type="EMBL" id="KB543242">
    <property type="protein sequence ID" value="EMP31866.1"/>
    <property type="molecule type" value="Genomic_DNA"/>
</dbReference>
<protein>
    <submittedName>
        <fullName evidence="2">Uncharacterized protein</fullName>
    </submittedName>
</protein>
<feature type="signal peptide" evidence="1">
    <location>
        <begin position="1"/>
        <end position="19"/>
    </location>
</feature>
<evidence type="ECO:0000313" key="2">
    <source>
        <dbReference type="EMBL" id="EMP31866.1"/>
    </source>
</evidence>
<evidence type="ECO:0000256" key="1">
    <source>
        <dbReference type="SAM" id="SignalP"/>
    </source>
</evidence>
<accession>M7B1Z0</accession>
<sequence length="89" mass="9449">MVLLLLSCYAPGLTSLARTLEDLLCITDQQGSLQGIDISLAASLAALKILKDQCIVFITVSTILKSSAGSMFLTELVDTQGSAVYLRVN</sequence>
<dbReference type="Proteomes" id="UP000031443">
    <property type="component" value="Unassembled WGS sequence"/>
</dbReference>
<gene>
    <name evidence="2" type="ORF">UY3_11049</name>
</gene>
<organism evidence="2 3">
    <name type="scientific">Chelonia mydas</name>
    <name type="common">Green sea-turtle</name>
    <name type="synonym">Chelonia agassizi</name>
    <dbReference type="NCBI Taxonomy" id="8469"/>
    <lineage>
        <taxon>Eukaryota</taxon>
        <taxon>Metazoa</taxon>
        <taxon>Chordata</taxon>
        <taxon>Craniata</taxon>
        <taxon>Vertebrata</taxon>
        <taxon>Euteleostomi</taxon>
        <taxon>Archelosauria</taxon>
        <taxon>Testudinata</taxon>
        <taxon>Testudines</taxon>
        <taxon>Cryptodira</taxon>
        <taxon>Durocryptodira</taxon>
        <taxon>Americhelydia</taxon>
        <taxon>Chelonioidea</taxon>
        <taxon>Cheloniidae</taxon>
        <taxon>Chelonia</taxon>
    </lineage>
</organism>
<feature type="chain" id="PRO_5004079783" evidence="1">
    <location>
        <begin position="20"/>
        <end position="89"/>
    </location>
</feature>
<reference evidence="3" key="1">
    <citation type="journal article" date="2013" name="Nat. Genet.">
        <title>The draft genomes of soft-shell turtle and green sea turtle yield insights into the development and evolution of the turtle-specific body plan.</title>
        <authorList>
            <person name="Wang Z."/>
            <person name="Pascual-Anaya J."/>
            <person name="Zadissa A."/>
            <person name="Li W."/>
            <person name="Niimura Y."/>
            <person name="Huang Z."/>
            <person name="Li C."/>
            <person name="White S."/>
            <person name="Xiong Z."/>
            <person name="Fang D."/>
            <person name="Wang B."/>
            <person name="Ming Y."/>
            <person name="Chen Y."/>
            <person name="Zheng Y."/>
            <person name="Kuraku S."/>
            <person name="Pignatelli M."/>
            <person name="Herrero J."/>
            <person name="Beal K."/>
            <person name="Nozawa M."/>
            <person name="Li Q."/>
            <person name="Wang J."/>
            <person name="Zhang H."/>
            <person name="Yu L."/>
            <person name="Shigenobu S."/>
            <person name="Wang J."/>
            <person name="Liu J."/>
            <person name="Flicek P."/>
            <person name="Searle S."/>
            <person name="Wang J."/>
            <person name="Kuratani S."/>
            <person name="Yin Y."/>
            <person name="Aken B."/>
            <person name="Zhang G."/>
            <person name="Irie N."/>
        </authorList>
    </citation>
    <scope>NUCLEOTIDE SEQUENCE [LARGE SCALE GENOMIC DNA]</scope>
</reference>
<keyword evidence="1" id="KW-0732">Signal</keyword>
<dbReference type="AlphaFoldDB" id="M7B1Z0"/>
<evidence type="ECO:0000313" key="3">
    <source>
        <dbReference type="Proteomes" id="UP000031443"/>
    </source>
</evidence>